<dbReference type="OMA" id="WLEVENC"/>
<dbReference type="RefSeq" id="XP_001420123.1">
    <property type="nucleotide sequence ID" value="XM_001420086.1"/>
</dbReference>
<comment type="similarity">
    <text evidence="6">Belongs to the protein kinase superfamily.</text>
</comment>
<dbReference type="Proteomes" id="UP000001568">
    <property type="component" value="Chromosome 10"/>
</dbReference>
<name>A4S3N4_OSTLU</name>
<keyword evidence="4 5" id="KW-0067">ATP-binding</keyword>
<evidence type="ECO:0000256" key="3">
    <source>
        <dbReference type="ARBA" id="ARBA00022777"/>
    </source>
</evidence>
<dbReference type="InterPro" id="IPR008271">
    <property type="entry name" value="Ser/Thr_kinase_AS"/>
</dbReference>
<dbReference type="GO" id="GO:0005524">
    <property type="term" value="F:ATP binding"/>
    <property type="evidence" value="ECO:0007669"/>
    <property type="project" value="UniProtKB-UniRule"/>
</dbReference>
<evidence type="ECO:0000256" key="2">
    <source>
        <dbReference type="ARBA" id="ARBA00022741"/>
    </source>
</evidence>
<protein>
    <recommendedName>
        <fullName evidence="7">Protein kinase domain-containing protein</fullName>
    </recommendedName>
</protein>
<dbReference type="PROSITE" id="PS00108">
    <property type="entry name" value="PROTEIN_KINASE_ST"/>
    <property type="match status" value="1"/>
</dbReference>
<dbReference type="Gene3D" id="1.10.510.10">
    <property type="entry name" value="Transferase(Phosphotransferase) domain 1"/>
    <property type="match status" value="1"/>
</dbReference>
<dbReference type="EMBL" id="CP000590">
    <property type="protein sequence ID" value="ABO98416.1"/>
    <property type="molecule type" value="Genomic_DNA"/>
</dbReference>
<dbReference type="KEGG" id="olu:OSTLU_38300"/>
<dbReference type="InterPro" id="IPR011009">
    <property type="entry name" value="Kinase-like_dom_sf"/>
</dbReference>
<feature type="non-terminal residue" evidence="8">
    <location>
        <position position="276"/>
    </location>
</feature>
<reference evidence="8 9" key="1">
    <citation type="journal article" date="2007" name="Proc. Natl. Acad. Sci. U.S.A.">
        <title>The tiny eukaryote Ostreococcus provides genomic insights into the paradox of plankton speciation.</title>
        <authorList>
            <person name="Palenik B."/>
            <person name="Grimwood J."/>
            <person name="Aerts A."/>
            <person name="Rouze P."/>
            <person name="Salamov A."/>
            <person name="Putnam N."/>
            <person name="Dupont C."/>
            <person name="Jorgensen R."/>
            <person name="Derelle E."/>
            <person name="Rombauts S."/>
            <person name="Zhou K."/>
            <person name="Otillar R."/>
            <person name="Merchant S.S."/>
            <person name="Podell S."/>
            <person name="Gaasterland T."/>
            <person name="Napoli C."/>
            <person name="Gendler K."/>
            <person name="Manuell A."/>
            <person name="Tai V."/>
            <person name="Vallon O."/>
            <person name="Piganeau G."/>
            <person name="Jancek S."/>
            <person name="Heijde M."/>
            <person name="Jabbari K."/>
            <person name="Bowler C."/>
            <person name="Lohr M."/>
            <person name="Robbens S."/>
            <person name="Werner G."/>
            <person name="Dubchak I."/>
            <person name="Pazour G.J."/>
            <person name="Ren Q."/>
            <person name="Paulsen I."/>
            <person name="Delwiche C."/>
            <person name="Schmutz J."/>
            <person name="Rokhsar D."/>
            <person name="Van de Peer Y."/>
            <person name="Moreau H."/>
            <person name="Grigoriev I.V."/>
        </authorList>
    </citation>
    <scope>NUCLEOTIDE SEQUENCE [LARGE SCALE GENOMIC DNA]</scope>
    <source>
        <strain evidence="8 9">CCE9901</strain>
    </source>
</reference>
<keyword evidence="2 5" id="KW-0547">Nucleotide-binding</keyword>
<evidence type="ECO:0000256" key="6">
    <source>
        <dbReference type="RuleBase" id="RU000304"/>
    </source>
</evidence>
<dbReference type="AlphaFoldDB" id="A4S3N4"/>
<evidence type="ECO:0000256" key="4">
    <source>
        <dbReference type="ARBA" id="ARBA00022840"/>
    </source>
</evidence>
<dbReference type="STRING" id="436017.A4S3N4"/>
<dbReference type="InterPro" id="IPR017441">
    <property type="entry name" value="Protein_kinase_ATP_BS"/>
</dbReference>
<accession>A4S3N4</accession>
<dbReference type="PANTHER" id="PTHR24347">
    <property type="entry name" value="SERINE/THREONINE-PROTEIN KINASE"/>
    <property type="match status" value="1"/>
</dbReference>
<dbReference type="PROSITE" id="PS00107">
    <property type="entry name" value="PROTEIN_KINASE_ATP"/>
    <property type="match status" value="1"/>
</dbReference>
<dbReference type="GO" id="GO:0004674">
    <property type="term" value="F:protein serine/threonine kinase activity"/>
    <property type="evidence" value="ECO:0007669"/>
    <property type="project" value="UniProtKB-KW"/>
</dbReference>
<keyword evidence="9" id="KW-1185">Reference proteome</keyword>
<proteinExistence type="inferred from homology"/>
<keyword evidence="3" id="KW-0418">Kinase</keyword>
<evidence type="ECO:0000313" key="9">
    <source>
        <dbReference type="Proteomes" id="UP000001568"/>
    </source>
</evidence>
<evidence type="ECO:0000259" key="7">
    <source>
        <dbReference type="PROSITE" id="PS50011"/>
    </source>
</evidence>
<dbReference type="InterPro" id="IPR000719">
    <property type="entry name" value="Prot_kinase_dom"/>
</dbReference>
<evidence type="ECO:0000256" key="5">
    <source>
        <dbReference type="PROSITE-ProRule" id="PRU10141"/>
    </source>
</evidence>
<dbReference type="OrthoDB" id="40902at2759"/>
<dbReference type="PROSITE" id="PS50011">
    <property type="entry name" value="PROTEIN_KINASE_DOM"/>
    <property type="match status" value="1"/>
</dbReference>
<dbReference type="Gramene" id="ABO98416">
    <property type="protein sequence ID" value="ABO98416"/>
    <property type="gene ID" value="OSTLU_38300"/>
</dbReference>
<dbReference type="eggNOG" id="KOG0032">
    <property type="taxonomic scope" value="Eukaryota"/>
</dbReference>
<feature type="domain" description="Protein kinase" evidence="7">
    <location>
        <begin position="4"/>
        <end position="274"/>
    </location>
</feature>
<dbReference type="Pfam" id="PF00069">
    <property type="entry name" value="Pkinase"/>
    <property type="match status" value="1"/>
</dbReference>
<evidence type="ECO:0000313" key="8">
    <source>
        <dbReference type="EMBL" id="ABO98416.1"/>
    </source>
</evidence>
<feature type="binding site" evidence="5">
    <location>
        <position position="33"/>
    </location>
    <ligand>
        <name>ATP</name>
        <dbReference type="ChEBI" id="CHEBI:30616"/>
    </ligand>
</feature>
<sequence length="276" mass="31135">MERYDDLESLGAGGFSVVRKVRHRQSAKTYAMKIISDEHGKERMSVNEVTSEIDILRVLTSPTMLRLEECHWYGDKVYVVTEVLHGGAVLDAILRMKSERYTEAEAKVVVQRTVQGIDYMHKNFVLHRDLKLENLLLRSNDDLASVVIADFGLARRCQNPEGLGSLPHSRGIDTAPVGTPVFAAPEVVEQKSYGGAIDMWSLGVITYVLLTGAMPRSLWKSALKYGRVVQRDFGFDCFEWDSVSETAREFVMSCLAHKPVHRLTPANCLKHPWLQQ</sequence>
<organism evidence="8 9">
    <name type="scientific">Ostreococcus lucimarinus (strain CCE9901)</name>
    <dbReference type="NCBI Taxonomy" id="436017"/>
    <lineage>
        <taxon>Eukaryota</taxon>
        <taxon>Viridiplantae</taxon>
        <taxon>Chlorophyta</taxon>
        <taxon>Mamiellophyceae</taxon>
        <taxon>Mamiellales</taxon>
        <taxon>Bathycoccaceae</taxon>
        <taxon>Ostreococcus</taxon>
    </lineage>
</organism>
<gene>
    <name evidence="8" type="ORF">OSTLU_38300</name>
</gene>
<keyword evidence="1" id="KW-0808">Transferase</keyword>
<dbReference type="HOGENOM" id="CLU_000288_63_0_1"/>
<dbReference type="SMART" id="SM00220">
    <property type="entry name" value="S_TKc"/>
    <property type="match status" value="1"/>
</dbReference>
<evidence type="ECO:0000256" key="1">
    <source>
        <dbReference type="ARBA" id="ARBA00022679"/>
    </source>
</evidence>
<dbReference type="GeneID" id="5004077"/>
<keyword evidence="6" id="KW-0723">Serine/threonine-protein kinase</keyword>
<dbReference type="SUPFAM" id="SSF56112">
    <property type="entry name" value="Protein kinase-like (PK-like)"/>
    <property type="match status" value="1"/>
</dbReference>